<organism evidence="3 4">
    <name type="scientific">Polyplosphaeria fusca</name>
    <dbReference type="NCBI Taxonomy" id="682080"/>
    <lineage>
        <taxon>Eukaryota</taxon>
        <taxon>Fungi</taxon>
        <taxon>Dikarya</taxon>
        <taxon>Ascomycota</taxon>
        <taxon>Pezizomycotina</taxon>
        <taxon>Dothideomycetes</taxon>
        <taxon>Pleosporomycetidae</taxon>
        <taxon>Pleosporales</taxon>
        <taxon>Tetraplosphaeriaceae</taxon>
        <taxon>Polyplosphaeria</taxon>
    </lineage>
</organism>
<feature type="compositionally biased region" description="Basic and acidic residues" evidence="1">
    <location>
        <begin position="51"/>
        <end position="62"/>
    </location>
</feature>
<dbReference type="SUPFAM" id="SSF56024">
    <property type="entry name" value="Phospholipase D/nuclease"/>
    <property type="match status" value="2"/>
</dbReference>
<keyword evidence="4" id="KW-1185">Reference proteome</keyword>
<dbReference type="OrthoDB" id="9997422at2759"/>
<dbReference type="Proteomes" id="UP000799444">
    <property type="component" value="Unassembled WGS sequence"/>
</dbReference>
<dbReference type="SMART" id="SM00155">
    <property type="entry name" value="PLDc"/>
    <property type="match status" value="2"/>
</dbReference>
<feature type="domain" description="PLD phosphodiesterase" evidence="2">
    <location>
        <begin position="225"/>
        <end position="252"/>
    </location>
</feature>
<evidence type="ECO:0000259" key="2">
    <source>
        <dbReference type="PROSITE" id="PS50035"/>
    </source>
</evidence>
<dbReference type="Pfam" id="PF13091">
    <property type="entry name" value="PLDc_2"/>
    <property type="match status" value="1"/>
</dbReference>
<feature type="region of interest" description="Disordered" evidence="1">
    <location>
        <begin position="32"/>
        <end position="62"/>
    </location>
</feature>
<protein>
    <submittedName>
        <fullName evidence="3">Phospholipase D/nuclease</fullName>
    </submittedName>
</protein>
<dbReference type="PANTHER" id="PTHR21248:SF22">
    <property type="entry name" value="PHOSPHOLIPASE D"/>
    <property type="match status" value="1"/>
</dbReference>
<dbReference type="EMBL" id="ML996221">
    <property type="protein sequence ID" value="KAF2730308.1"/>
    <property type="molecule type" value="Genomic_DNA"/>
</dbReference>
<sequence>MTSRISERLYRFCTDGKSVSTEYAIDASRSPGQYAKSLYGGEPRSMTESSAPHERKSATKEELESARSCGKWGDAEPSDLFLRCYHDALCSLENDTLGGMVSPSLLGSSGIIPLTILAPLPDIARHMSNLIVRAEHEVFLATNFWIASDASRIITDSLLELSRRAGEKGIRICVKVMYDRGNIKQVIDSHQIMSEKQYTSDAVRLPAAADIPNLDMEVQNYHRPALGTFHSKFMIVDRKIAIVQSNNIQDNDNLEMMTHIEGPIVDSFYDVALISWDKPLKPSLPCLNTAAAHAARTTFDEPTFKDLFEEDGSRKTINTSGLVNGHSDKERLPLHAPADPHYDPCIASEIKRSQWNLTPSHGETKMNAITQHLNCGTKINQQGNAPEAPCEDEMIPIIPHRPHSPFPIALVNRRPWGAPNHQCVNVPQNEAWLSAIRNAASNVFIQTPDLNAAPLIPALKAALERGITVTYFVCLGYNDSGELLPFQGGTNEMVANKLCDSLDLESKQRLNVHYYVAKDQMEPIHADFKQRSCHVKLMIVDGHLGIQGNGNQDTQSWYHSMEVNIMIDSKVVCEDWLEAIRRNQNTHLYGKADQDGLWRDANGNEAKGAIGKDPGRFSWAKGIIGAVQRVRGDQ</sequence>
<dbReference type="CDD" id="cd00138">
    <property type="entry name" value="PLDc_SF"/>
    <property type="match status" value="2"/>
</dbReference>
<name>A0A9P4QMV8_9PLEO</name>
<dbReference type="InterPro" id="IPR025202">
    <property type="entry name" value="PLD-like_dom"/>
</dbReference>
<dbReference type="GO" id="GO:0030572">
    <property type="term" value="F:phosphatidyltransferase activity"/>
    <property type="evidence" value="ECO:0007669"/>
    <property type="project" value="UniProtKB-ARBA"/>
</dbReference>
<dbReference type="PROSITE" id="PS50035">
    <property type="entry name" value="PLD"/>
    <property type="match status" value="1"/>
</dbReference>
<comment type="caution">
    <text evidence="3">The sequence shown here is derived from an EMBL/GenBank/DDBJ whole genome shotgun (WGS) entry which is preliminary data.</text>
</comment>
<evidence type="ECO:0000313" key="4">
    <source>
        <dbReference type="Proteomes" id="UP000799444"/>
    </source>
</evidence>
<dbReference type="InterPro" id="IPR001736">
    <property type="entry name" value="PLipase_D/transphosphatidylase"/>
</dbReference>
<dbReference type="PANTHER" id="PTHR21248">
    <property type="entry name" value="CARDIOLIPIN SYNTHASE"/>
    <property type="match status" value="1"/>
</dbReference>
<dbReference type="Gene3D" id="3.30.870.10">
    <property type="entry name" value="Endonuclease Chain A"/>
    <property type="match status" value="2"/>
</dbReference>
<accession>A0A9P4QMV8</accession>
<evidence type="ECO:0000313" key="3">
    <source>
        <dbReference type="EMBL" id="KAF2730308.1"/>
    </source>
</evidence>
<proteinExistence type="predicted"/>
<evidence type="ECO:0000256" key="1">
    <source>
        <dbReference type="SAM" id="MobiDB-lite"/>
    </source>
</evidence>
<dbReference type="AlphaFoldDB" id="A0A9P4QMV8"/>
<reference evidence="3" key="1">
    <citation type="journal article" date="2020" name="Stud. Mycol.">
        <title>101 Dothideomycetes genomes: a test case for predicting lifestyles and emergence of pathogens.</title>
        <authorList>
            <person name="Haridas S."/>
            <person name="Albert R."/>
            <person name="Binder M."/>
            <person name="Bloem J."/>
            <person name="Labutti K."/>
            <person name="Salamov A."/>
            <person name="Andreopoulos B."/>
            <person name="Baker S."/>
            <person name="Barry K."/>
            <person name="Bills G."/>
            <person name="Bluhm B."/>
            <person name="Cannon C."/>
            <person name="Castanera R."/>
            <person name="Culley D."/>
            <person name="Daum C."/>
            <person name="Ezra D."/>
            <person name="Gonzalez J."/>
            <person name="Henrissat B."/>
            <person name="Kuo A."/>
            <person name="Liang C."/>
            <person name="Lipzen A."/>
            <person name="Lutzoni F."/>
            <person name="Magnuson J."/>
            <person name="Mondo S."/>
            <person name="Nolan M."/>
            <person name="Ohm R."/>
            <person name="Pangilinan J."/>
            <person name="Park H.-J."/>
            <person name="Ramirez L."/>
            <person name="Alfaro M."/>
            <person name="Sun H."/>
            <person name="Tritt A."/>
            <person name="Yoshinaga Y."/>
            <person name="Zwiers L.-H."/>
            <person name="Turgeon B."/>
            <person name="Goodwin S."/>
            <person name="Spatafora J."/>
            <person name="Crous P."/>
            <person name="Grigoriev I."/>
        </authorList>
    </citation>
    <scope>NUCLEOTIDE SEQUENCE</scope>
    <source>
        <strain evidence="3">CBS 125425</strain>
    </source>
</reference>
<dbReference type="GO" id="GO:0032049">
    <property type="term" value="P:cardiolipin biosynthetic process"/>
    <property type="evidence" value="ECO:0007669"/>
    <property type="project" value="UniProtKB-ARBA"/>
</dbReference>
<gene>
    <name evidence="3" type="ORF">EJ04DRAFT_445410</name>
</gene>